<evidence type="ECO:0000256" key="1">
    <source>
        <dbReference type="SAM" id="MobiDB-lite"/>
    </source>
</evidence>
<evidence type="ECO:0000313" key="4">
    <source>
        <dbReference type="EMBL" id="SHI31257.1"/>
    </source>
</evidence>
<feature type="compositionally biased region" description="Pro residues" evidence="1">
    <location>
        <begin position="524"/>
        <end position="535"/>
    </location>
</feature>
<feature type="transmembrane region" description="Helical" evidence="2">
    <location>
        <begin position="174"/>
        <end position="193"/>
    </location>
</feature>
<sequence length="703" mass="79686">MENYILKSAACLAVFFAFYKLVLENTSFHHFKRFYLLGGLVASFLIPLITFTTYVETSPSTLILNEGNSQEILSEGPASINYWPAILWTIYGLGVLFFSVKFFRNLFGLIQKIQKNPKFRNRSFINILLTETVIPHTFFSYIFLNKEQFEHDEIPSEVMLHEEAHARQKHSLDIVLIEVFQILFWFNPIFYFLKRSVKLNHEFLADRAVLNAGSETSHYQKILLAFSIPNNYQETESPSLAHSLNYSSTKKRFKAMKTRTSSRTILLRSLLLLPLLSLLIYGFSTKKVENIKHSSQILEGKPFLKVHVIGKTITVNDAETTISNFASAVNAVTNDWSKKDFRLYELNIKEENVSDSYRDRINAEFRKTNLAKQSEGENIYILGSFGGLPQPPMPPSIYDNVPGPNQPVEHIKAMEKMDAIFLYNDKSITAEKAIELLKTNKNLAVQTTLNDPKPPVVTISKRSDDRLIQHKANKAEIAEYNKLAKAYNAANNKNQVIKKKDLERLHSLYGKMSIEQKGSSEPFPNIPPPSPPAPKPIKVKSGDNNNVPPLPPPPPTPKISYNKKVKSNKSMDKAIYYYNDMVITPQRATELLNNNKKLKVYITKTEDGNGTVTLSETPIYNNNDKSLKTPSAENKNLYMAAEAPPAPNADPVKYIKELGKRGAVFYIGPHKYSLEEAIKMVEKSENEVTIDTSNYPDVHLGGC</sequence>
<dbReference type="EMBL" id="FQYV01000001">
    <property type="protein sequence ID" value="SHI31257.1"/>
    <property type="molecule type" value="Genomic_DNA"/>
</dbReference>
<proteinExistence type="predicted"/>
<accession>A0A1M6A474</accession>
<feature type="transmembrane region" description="Helical" evidence="2">
    <location>
        <begin position="124"/>
        <end position="144"/>
    </location>
</feature>
<dbReference type="PANTHER" id="PTHR34978:SF3">
    <property type="entry name" value="SLR0241 PROTEIN"/>
    <property type="match status" value="1"/>
</dbReference>
<protein>
    <submittedName>
        <fullName evidence="4">Signal transducer regulating beta-lactamase production, contains metallopeptidase domain</fullName>
    </submittedName>
</protein>
<feature type="transmembrane region" description="Helical" evidence="2">
    <location>
        <begin position="265"/>
        <end position="284"/>
    </location>
</feature>
<evidence type="ECO:0000256" key="2">
    <source>
        <dbReference type="SAM" id="Phobius"/>
    </source>
</evidence>
<keyword evidence="5" id="KW-1185">Reference proteome</keyword>
<dbReference type="InterPro" id="IPR052173">
    <property type="entry name" value="Beta-lactam_resp_regulator"/>
</dbReference>
<dbReference type="CDD" id="cd07341">
    <property type="entry name" value="M56_BlaR1_MecR1_like"/>
    <property type="match status" value="1"/>
</dbReference>
<dbReference type="PANTHER" id="PTHR34978">
    <property type="entry name" value="POSSIBLE SENSOR-TRANSDUCER PROTEIN BLAR"/>
    <property type="match status" value="1"/>
</dbReference>
<feature type="compositionally biased region" description="Pro residues" evidence="1">
    <location>
        <begin position="548"/>
        <end position="557"/>
    </location>
</feature>
<keyword evidence="2" id="KW-1133">Transmembrane helix</keyword>
<feature type="domain" description="Peptidase M56" evidence="3">
    <location>
        <begin position="146"/>
        <end position="255"/>
    </location>
</feature>
<dbReference type="OrthoDB" id="1522859at2"/>
<dbReference type="Pfam" id="PF05569">
    <property type="entry name" value="Peptidase_M56"/>
    <property type="match status" value="1"/>
</dbReference>
<feature type="transmembrane region" description="Helical" evidence="2">
    <location>
        <begin position="6"/>
        <end position="22"/>
    </location>
</feature>
<gene>
    <name evidence="4" type="ORF">SAMN04487908_10167</name>
</gene>
<dbReference type="InterPro" id="IPR008756">
    <property type="entry name" value="Peptidase_M56"/>
</dbReference>
<dbReference type="STRING" id="797419.SAMN05216556_10268"/>
<feature type="transmembrane region" description="Helical" evidence="2">
    <location>
        <begin position="82"/>
        <end position="103"/>
    </location>
</feature>
<keyword evidence="2" id="KW-0472">Membrane</keyword>
<evidence type="ECO:0000259" key="3">
    <source>
        <dbReference type="Pfam" id="PF05569"/>
    </source>
</evidence>
<dbReference type="RefSeq" id="WP_073213711.1">
    <property type="nucleotide sequence ID" value="NZ_FNNS01000002.1"/>
</dbReference>
<dbReference type="Proteomes" id="UP000184172">
    <property type="component" value="Unassembled WGS sequence"/>
</dbReference>
<feature type="transmembrane region" description="Helical" evidence="2">
    <location>
        <begin position="34"/>
        <end position="55"/>
    </location>
</feature>
<dbReference type="AlphaFoldDB" id="A0A1M6A474"/>
<reference evidence="5" key="1">
    <citation type="submission" date="2016-11" db="EMBL/GenBank/DDBJ databases">
        <authorList>
            <person name="Varghese N."/>
            <person name="Submissions S."/>
        </authorList>
    </citation>
    <scope>NUCLEOTIDE SEQUENCE [LARGE SCALE GENOMIC DNA]</scope>
    <source>
        <strain evidence="5">DSM 26349</strain>
    </source>
</reference>
<feature type="region of interest" description="Disordered" evidence="1">
    <location>
        <begin position="516"/>
        <end position="562"/>
    </location>
</feature>
<keyword evidence="2" id="KW-0812">Transmembrane</keyword>
<organism evidence="4 5">
    <name type="scientific">Aequorivita viscosa</name>
    <dbReference type="NCBI Taxonomy" id="797419"/>
    <lineage>
        <taxon>Bacteria</taxon>
        <taxon>Pseudomonadati</taxon>
        <taxon>Bacteroidota</taxon>
        <taxon>Flavobacteriia</taxon>
        <taxon>Flavobacteriales</taxon>
        <taxon>Flavobacteriaceae</taxon>
        <taxon>Aequorivita</taxon>
    </lineage>
</organism>
<evidence type="ECO:0000313" key="5">
    <source>
        <dbReference type="Proteomes" id="UP000184172"/>
    </source>
</evidence>
<name>A0A1M6A474_9FLAO</name>